<sequence>MRRLDTIQTVAKNSAACSVETSPEVISASFVIGLPAKVPTPPMIAAAMLILKSQEIAFDCMFIFVCAGCFRWVNFAGDLYPDHAATARGLLQIGFEASQISFTRGKIALSFEDGGTFLQVWARPLCPWSVGLGISLGGASGR</sequence>
<evidence type="ECO:0000313" key="2">
    <source>
        <dbReference type="Proteomes" id="UP001058098"/>
    </source>
</evidence>
<name>A0ABY5R066_9HYPH</name>
<accession>A0ABY5R066</accession>
<evidence type="ECO:0000313" key="1">
    <source>
        <dbReference type="EMBL" id="UVC16865.1"/>
    </source>
</evidence>
<dbReference type="EMBL" id="CP062229">
    <property type="protein sequence ID" value="UVC16865.1"/>
    <property type="molecule type" value="Genomic_DNA"/>
</dbReference>
<dbReference type="RefSeq" id="WP_258121748.1">
    <property type="nucleotide sequence ID" value="NZ_CP062229.1"/>
</dbReference>
<protein>
    <submittedName>
        <fullName evidence="1">Uncharacterized protein</fullName>
    </submittedName>
</protein>
<gene>
    <name evidence="1" type="ORF">IHQ72_06855</name>
</gene>
<organism evidence="1 2">
    <name type="scientific">Mesorhizobium onobrychidis</name>
    <dbReference type="NCBI Taxonomy" id="2775404"/>
    <lineage>
        <taxon>Bacteria</taxon>
        <taxon>Pseudomonadati</taxon>
        <taxon>Pseudomonadota</taxon>
        <taxon>Alphaproteobacteria</taxon>
        <taxon>Hyphomicrobiales</taxon>
        <taxon>Phyllobacteriaceae</taxon>
        <taxon>Mesorhizobium</taxon>
    </lineage>
</organism>
<dbReference type="Proteomes" id="UP001058098">
    <property type="component" value="Chromosome"/>
</dbReference>
<proteinExistence type="predicted"/>
<reference evidence="1" key="1">
    <citation type="submission" date="2020-09" db="EMBL/GenBank/DDBJ databases">
        <title>Rhizobia associated with sainfoin plants.</title>
        <authorList>
            <person name="Asharfi S."/>
            <person name="Kuzmanovic N."/>
            <person name="Bunk B."/>
            <person name="Sproeer C."/>
            <person name="Becker M."/>
            <person name="Thuenen T."/>
        </authorList>
    </citation>
    <scope>NUCLEOTIDE SEQUENCE</scope>
    <source>
        <strain evidence="1">OM4</strain>
    </source>
</reference>
<keyword evidence="2" id="KW-1185">Reference proteome</keyword>